<name>A0A329R205_9ACTN</name>
<feature type="region of interest" description="Disordered" evidence="1">
    <location>
        <begin position="148"/>
        <end position="194"/>
    </location>
</feature>
<sequence>MNLQHVSHMPCPPARRATTRTASAVPRSAAVLASAGSAFGLLSWLAGRSLAATHSGSATFDELVGTAAALGAWALSGWVTVCVTMAVLAAVPGWLGHVAARAQRSITPAATRRLLHASLGLATVAASGAISTAHATPVLVAAPPAMTACTGGSSPPSPLPDVGRPAVSPPPAAEQDRPDKPRDTPEPVPVRPGDTLWDIVDEHIGPEATPSDVAREWPRWHAANRAVIGADPDLIHPGQRLVPPGHI</sequence>
<evidence type="ECO:0000313" key="3">
    <source>
        <dbReference type="EMBL" id="RAW18694.1"/>
    </source>
</evidence>
<dbReference type="Gene3D" id="3.10.350.10">
    <property type="entry name" value="LysM domain"/>
    <property type="match status" value="1"/>
</dbReference>
<dbReference type="OrthoDB" id="3210682at2"/>
<keyword evidence="4" id="KW-1185">Reference proteome</keyword>
<gene>
    <name evidence="3" type="ORF">DPM12_01060</name>
</gene>
<organism evidence="3 4">
    <name type="scientific">Phytoactinopolyspora halophila</name>
    <dbReference type="NCBI Taxonomy" id="1981511"/>
    <lineage>
        <taxon>Bacteria</taxon>
        <taxon>Bacillati</taxon>
        <taxon>Actinomycetota</taxon>
        <taxon>Actinomycetes</taxon>
        <taxon>Jiangellales</taxon>
        <taxon>Jiangellaceae</taxon>
        <taxon>Phytoactinopolyspora</taxon>
    </lineage>
</organism>
<evidence type="ECO:0000256" key="2">
    <source>
        <dbReference type="SAM" id="Phobius"/>
    </source>
</evidence>
<dbReference type="InterPro" id="IPR036779">
    <property type="entry name" value="LysM_dom_sf"/>
</dbReference>
<proteinExistence type="predicted"/>
<evidence type="ECO:0000313" key="4">
    <source>
        <dbReference type="Proteomes" id="UP000250462"/>
    </source>
</evidence>
<feature type="region of interest" description="Disordered" evidence="1">
    <location>
        <begin position="1"/>
        <end position="20"/>
    </location>
</feature>
<dbReference type="AlphaFoldDB" id="A0A329R205"/>
<evidence type="ECO:0008006" key="5">
    <source>
        <dbReference type="Google" id="ProtNLM"/>
    </source>
</evidence>
<reference evidence="3 4" key="1">
    <citation type="submission" date="2018-06" db="EMBL/GenBank/DDBJ databases">
        <title>Phytoactinopolyspora halophila sp. nov., a novel halophilic actinomycete isolated from a saline soil in China.</title>
        <authorList>
            <person name="Tang S.-K."/>
        </authorList>
    </citation>
    <scope>NUCLEOTIDE SEQUENCE [LARGE SCALE GENOMIC DNA]</scope>
    <source>
        <strain evidence="3 4">YIM 96934</strain>
    </source>
</reference>
<accession>A0A329R205</accession>
<keyword evidence="2" id="KW-1133">Transmembrane helix</keyword>
<feature type="compositionally biased region" description="Basic and acidic residues" evidence="1">
    <location>
        <begin position="174"/>
        <end position="185"/>
    </location>
</feature>
<dbReference type="Proteomes" id="UP000250462">
    <property type="component" value="Unassembled WGS sequence"/>
</dbReference>
<keyword evidence="2" id="KW-0472">Membrane</keyword>
<keyword evidence="2" id="KW-0812">Transmembrane</keyword>
<dbReference type="CDD" id="cd00118">
    <property type="entry name" value="LysM"/>
    <property type="match status" value="1"/>
</dbReference>
<comment type="caution">
    <text evidence="3">The sequence shown here is derived from an EMBL/GenBank/DDBJ whole genome shotgun (WGS) entry which is preliminary data.</text>
</comment>
<feature type="transmembrane region" description="Helical" evidence="2">
    <location>
        <begin position="75"/>
        <end position="95"/>
    </location>
</feature>
<dbReference type="EMBL" id="QMIG01000001">
    <property type="protein sequence ID" value="RAW18694.1"/>
    <property type="molecule type" value="Genomic_DNA"/>
</dbReference>
<dbReference type="RefSeq" id="WP_112256357.1">
    <property type="nucleotide sequence ID" value="NZ_QMIG01000001.1"/>
</dbReference>
<protein>
    <recommendedName>
        <fullName evidence="5">LysM domain-containing protein</fullName>
    </recommendedName>
</protein>
<evidence type="ECO:0000256" key="1">
    <source>
        <dbReference type="SAM" id="MobiDB-lite"/>
    </source>
</evidence>
<dbReference type="InterPro" id="IPR018392">
    <property type="entry name" value="LysM"/>
</dbReference>